<feature type="compositionally biased region" description="Polar residues" evidence="1">
    <location>
        <begin position="1"/>
        <end position="10"/>
    </location>
</feature>
<gene>
    <name evidence="2" type="ORF">Q8F55_002134</name>
</gene>
<proteinExistence type="predicted"/>
<evidence type="ECO:0000313" key="2">
    <source>
        <dbReference type="EMBL" id="KAL1411183.1"/>
    </source>
</evidence>
<protein>
    <submittedName>
        <fullName evidence="2">Uncharacterized protein</fullName>
    </submittedName>
</protein>
<feature type="region of interest" description="Disordered" evidence="1">
    <location>
        <begin position="266"/>
        <end position="293"/>
    </location>
</feature>
<keyword evidence="3" id="KW-1185">Reference proteome</keyword>
<feature type="compositionally biased region" description="Basic and acidic residues" evidence="1">
    <location>
        <begin position="54"/>
        <end position="77"/>
    </location>
</feature>
<dbReference type="Proteomes" id="UP001565368">
    <property type="component" value="Unassembled WGS sequence"/>
</dbReference>
<organism evidence="2 3">
    <name type="scientific">Vanrija albida</name>
    <dbReference type="NCBI Taxonomy" id="181172"/>
    <lineage>
        <taxon>Eukaryota</taxon>
        <taxon>Fungi</taxon>
        <taxon>Dikarya</taxon>
        <taxon>Basidiomycota</taxon>
        <taxon>Agaricomycotina</taxon>
        <taxon>Tremellomycetes</taxon>
        <taxon>Trichosporonales</taxon>
        <taxon>Trichosporonaceae</taxon>
        <taxon>Vanrija</taxon>
    </lineage>
</organism>
<sequence>MTSLTSTPRGTTAALPTTPRLSSNKENSVGTPSPARKSALRGLGAPASKRKAAKPYERKSSVARAKLADAESKHLEAKPAAATTAQLKITAKPGAAAQPKPAKPATITAAVDAAKAHLLGAPCLRFSSAGKAFLLPKVLPRPPVREVAPFLFGDTQVPAAYVLDTVRPVLPEFLASANEYRPYPTPECAGTPWRPAVRFGLPRLLEEEVEADVAEYIATRRPDVALAFATGEEKGSPMRVVPAKSLAFAAQCAYFPKVLPELCAEDRAEDDDSESDDGTDSEEEDDNEPAAPEPFVSLPLHKLVLPSPATFDLLSTRLHHAGGRWQAALLGLKAHDIPTPSAAAAILAQVPAPQLKARLDAVFGVWMNMVALGVDDDAMWNELGGAWAVLVPAFVGKCAGVAAESSWGV</sequence>
<comment type="caution">
    <text evidence="2">The sequence shown here is derived from an EMBL/GenBank/DDBJ whole genome shotgun (WGS) entry which is preliminary data.</text>
</comment>
<dbReference type="RefSeq" id="XP_069211127.1">
    <property type="nucleotide sequence ID" value="XM_069350741.1"/>
</dbReference>
<dbReference type="EMBL" id="JBBXJM010000002">
    <property type="protein sequence ID" value="KAL1411183.1"/>
    <property type="molecule type" value="Genomic_DNA"/>
</dbReference>
<feature type="compositionally biased region" description="Acidic residues" evidence="1">
    <location>
        <begin position="267"/>
        <end position="288"/>
    </location>
</feature>
<feature type="region of interest" description="Disordered" evidence="1">
    <location>
        <begin position="1"/>
        <end position="79"/>
    </location>
</feature>
<dbReference type="GeneID" id="95983177"/>
<evidence type="ECO:0000313" key="3">
    <source>
        <dbReference type="Proteomes" id="UP001565368"/>
    </source>
</evidence>
<accession>A0ABR3Q9Z6</accession>
<name>A0ABR3Q9Z6_9TREE</name>
<evidence type="ECO:0000256" key="1">
    <source>
        <dbReference type="SAM" id="MobiDB-lite"/>
    </source>
</evidence>
<reference evidence="2 3" key="1">
    <citation type="submission" date="2023-08" db="EMBL/GenBank/DDBJ databases">
        <title>Annotated Genome Sequence of Vanrija albida AlHP1.</title>
        <authorList>
            <person name="Herzog R."/>
        </authorList>
    </citation>
    <scope>NUCLEOTIDE SEQUENCE [LARGE SCALE GENOMIC DNA]</scope>
    <source>
        <strain evidence="2 3">AlHP1</strain>
    </source>
</reference>
<feature type="compositionally biased region" description="Polar residues" evidence="1">
    <location>
        <begin position="19"/>
        <end position="31"/>
    </location>
</feature>